<evidence type="ECO:0000313" key="1">
    <source>
        <dbReference type="EMBL" id="MCH7413782.1"/>
    </source>
</evidence>
<evidence type="ECO:0008006" key="3">
    <source>
        <dbReference type="Google" id="ProtNLM"/>
    </source>
</evidence>
<gene>
    <name evidence="1" type="ORF">MM213_09825</name>
</gene>
<comment type="caution">
    <text evidence="1">The sequence shown here is derived from an EMBL/GenBank/DDBJ whole genome shotgun (WGS) entry which is preliminary data.</text>
</comment>
<accession>A0ABS9VBH1</accession>
<sequence>MIRIDKSGVSVPSILASDGLLEKSKFQTDFDSNPSGYLALSPNKPVSQFNFKKEIYGGDEVKEALTDIQNGKCCFCESKMRHVSDGDIEHFRPKGRWKQANGTPIVYPGYYWKSYDWDNLFLACQKCNQREKQDVFPIESNSVRALNHHSDVNSELPTFIHPENDDPEDHIEFIDQYIKAKTTRGQVTITQLGLDRSFLDNFREERLDDLSALEDCYITSIGHPNEQKCKEIFFDRLRNYVSEGGEYSNMFKSNFSQYLIFL</sequence>
<organism evidence="1 2">
    <name type="scientific">Belliella alkalica</name>
    <dbReference type="NCBI Taxonomy" id="1730871"/>
    <lineage>
        <taxon>Bacteria</taxon>
        <taxon>Pseudomonadati</taxon>
        <taxon>Bacteroidota</taxon>
        <taxon>Cytophagia</taxon>
        <taxon>Cytophagales</taxon>
        <taxon>Cyclobacteriaceae</taxon>
        <taxon>Belliella</taxon>
    </lineage>
</organism>
<protein>
    <recommendedName>
        <fullName evidence="3">TIGR02646 family protein</fullName>
    </recommendedName>
</protein>
<name>A0ABS9VBH1_9BACT</name>
<proteinExistence type="predicted"/>
<keyword evidence="2" id="KW-1185">Reference proteome</keyword>
<reference evidence="1" key="1">
    <citation type="submission" date="2022-03" db="EMBL/GenBank/DDBJ databases">
        <title>De novo assembled genomes of Belliella spp. (Cyclobacteriaceae) strains.</title>
        <authorList>
            <person name="Szabo A."/>
            <person name="Korponai K."/>
            <person name="Felfoldi T."/>
        </authorList>
    </citation>
    <scope>NUCLEOTIDE SEQUENCE</scope>
    <source>
        <strain evidence="1">DSM 111903</strain>
    </source>
</reference>
<dbReference type="RefSeq" id="WP_241411824.1">
    <property type="nucleotide sequence ID" value="NZ_JAKZGO010000007.1"/>
</dbReference>
<dbReference type="Gene3D" id="1.10.30.50">
    <property type="match status" value="1"/>
</dbReference>
<evidence type="ECO:0000313" key="2">
    <source>
        <dbReference type="Proteomes" id="UP001165430"/>
    </source>
</evidence>
<dbReference type="EMBL" id="JAKZGO010000007">
    <property type="protein sequence ID" value="MCH7413782.1"/>
    <property type="molecule type" value="Genomic_DNA"/>
</dbReference>
<dbReference type="Proteomes" id="UP001165430">
    <property type="component" value="Unassembled WGS sequence"/>
</dbReference>